<sequence>MTSDTEHGNRPLRADAERNRGRIVEAAREVFAAHGLAASLDDVARTAGVGIGTLYRRFPTKEALLSAVFDQVVVEITDEVDRHAANQDPWAGLVALITDVLQRQSGDRGVFEICTKADFGHLERISAHYVPAVEALITRAKAAGQVRADVTGTDIGPVIVMLSAVGDATRAADPQLWRRYLALVLDGIRAPGVSPLHPNRVSHTELMAAISSSRV</sequence>
<dbReference type="Gene3D" id="1.10.357.10">
    <property type="entry name" value="Tetracycline Repressor, domain 2"/>
    <property type="match status" value="1"/>
</dbReference>
<dbReference type="InterPro" id="IPR001647">
    <property type="entry name" value="HTH_TetR"/>
</dbReference>
<dbReference type="InterPro" id="IPR009057">
    <property type="entry name" value="Homeodomain-like_sf"/>
</dbReference>
<dbReference type="PANTHER" id="PTHR30055:SF234">
    <property type="entry name" value="HTH-TYPE TRANSCRIPTIONAL REGULATOR BETI"/>
    <property type="match status" value="1"/>
</dbReference>
<dbReference type="Pfam" id="PF21597">
    <property type="entry name" value="TetR_C_43"/>
    <property type="match status" value="1"/>
</dbReference>
<evidence type="ECO:0000259" key="5">
    <source>
        <dbReference type="PROSITE" id="PS50977"/>
    </source>
</evidence>
<evidence type="ECO:0000256" key="3">
    <source>
        <dbReference type="ARBA" id="ARBA00023163"/>
    </source>
</evidence>
<keyword evidence="3" id="KW-0804">Transcription</keyword>
<keyword evidence="7" id="KW-1185">Reference proteome</keyword>
<evidence type="ECO:0000313" key="6">
    <source>
        <dbReference type="EMBL" id="MCP2268657.1"/>
    </source>
</evidence>
<evidence type="ECO:0000256" key="1">
    <source>
        <dbReference type="ARBA" id="ARBA00023015"/>
    </source>
</evidence>
<feature type="DNA-binding region" description="H-T-H motif" evidence="4">
    <location>
        <begin position="39"/>
        <end position="58"/>
    </location>
</feature>
<dbReference type="InterPro" id="IPR036271">
    <property type="entry name" value="Tet_transcr_reg_TetR-rel_C_sf"/>
</dbReference>
<dbReference type="Pfam" id="PF00440">
    <property type="entry name" value="TetR_N"/>
    <property type="match status" value="1"/>
</dbReference>
<evidence type="ECO:0000313" key="7">
    <source>
        <dbReference type="Proteomes" id="UP001205185"/>
    </source>
</evidence>
<dbReference type="PANTHER" id="PTHR30055">
    <property type="entry name" value="HTH-TYPE TRANSCRIPTIONAL REGULATOR RUTR"/>
    <property type="match status" value="1"/>
</dbReference>
<dbReference type="SUPFAM" id="SSF46689">
    <property type="entry name" value="Homeodomain-like"/>
    <property type="match status" value="1"/>
</dbReference>
<evidence type="ECO:0000256" key="2">
    <source>
        <dbReference type="ARBA" id="ARBA00023125"/>
    </source>
</evidence>
<keyword evidence="1" id="KW-0805">Transcription regulation</keyword>
<gene>
    <name evidence="6" type="ORF">LV75_001144</name>
</gene>
<name>A0ABT1I7T5_9PSEU</name>
<dbReference type="SUPFAM" id="SSF48498">
    <property type="entry name" value="Tetracyclin repressor-like, C-terminal domain"/>
    <property type="match status" value="1"/>
</dbReference>
<reference evidence="6 7" key="1">
    <citation type="submission" date="2022-06" db="EMBL/GenBank/DDBJ databases">
        <title>Genomic Encyclopedia of Archaeal and Bacterial Type Strains, Phase II (KMG-II): from individual species to whole genera.</title>
        <authorList>
            <person name="Goeker M."/>
        </authorList>
    </citation>
    <scope>NUCLEOTIDE SEQUENCE [LARGE SCALE GENOMIC DNA]</scope>
    <source>
        <strain evidence="6 7">DSM 44255</strain>
    </source>
</reference>
<keyword evidence="2 4" id="KW-0238">DNA-binding</keyword>
<dbReference type="PRINTS" id="PR00455">
    <property type="entry name" value="HTHTETR"/>
</dbReference>
<dbReference type="InterPro" id="IPR023772">
    <property type="entry name" value="DNA-bd_HTH_TetR-type_CS"/>
</dbReference>
<feature type="domain" description="HTH tetR-type" evidence="5">
    <location>
        <begin position="17"/>
        <end position="76"/>
    </location>
</feature>
<evidence type="ECO:0000256" key="4">
    <source>
        <dbReference type="PROSITE-ProRule" id="PRU00335"/>
    </source>
</evidence>
<proteinExistence type="predicted"/>
<dbReference type="EMBL" id="JAMTCO010000003">
    <property type="protein sequence ID" value="MCP2268657.1"/>
    <property type="molecule type" value="Genomic_DNA"/>
</dbReference>
<accession>A0ABT1I7T5</accession>
<protein>
    <submittedName>
        <fullName evidence="6">Transcriptional regulator, TetR family</fullName>
    </submittedName>
</protein>
<comment type="caution">
    <text evidence="6">The sequence shown here is derived from an EMBL/GenBank/DDBJ whole genome shotgun (WGS) entry which is preliminary data.</text>
</comment>
<dbReference type="InterPro" id="IPR049445">
    <property type="entry name" value="TetR_SbtR-like_C"/>
</dbReference>
<organism evidence="6 7">
    <name type="scientific">Actinokineospora diospyrosa</name>
    <dbReference type="NCBI Taxonomy" id="103728"/>
    <lineage>
        <taxon>Bacteria</taxon>
        <taxon>Bacillati</taxon>
        <taxon>Actinomycetota</taxon>
        <taxon>Actinomycetes</taxon>
        <taxon>Pseudonocardiales</taxon>
        <taxon>Pseudonocardiaceae</taxon>
        <taxon>Actinokineospora</taxon>
    </lineage>
</organism>
<dbReference type="PROSITE" id="PS50977">
    <property type="entry name" value="HTH_TETR_2"/>
    <property type="match status" value="1"/>
</dbReference>
<dbReference type="Proteomes" id="UP001205185">
    <property type="component" value="Unassembled WGS sequence"/>
</dbReference>
<dbReference type="InterPro" id="IPR050109">
    <property type="entry name" value="HTH-type_TetR-like_transc_reg"/>
</dbReference>
<dbReference type="RefSeq" id="WP_253885570.1">
    <property type="nucleotide sequence ID" value="NZ_BAAAVB010000001.1"/>
</dbReference>
<dbReference type="PROSITE" id="PS01081">
    <property type="entry name" value="HTH_TETR_1"/>
    <property type="match status" value="1"/>
</dbReference>